<dbReference type="PANTHER" id="PTHR35370:SF1">
    <property type="entry name" value="TYPE VI SECRETION SYSTEM COMPONENT TSSF1"/>
    <property type="match status" value="1"/>
</dbReference>
<evidence type="ECO:0000313" key="1">
    <source>
        <dbReference type="EMBL" id="ARD69731.1"/>
    </source>
</evidence>
<dbReference type="InterPro" id="IPR010272">
    <property type="entry name" value="T6SS_TssF"/>
</dbReference>
<gene>
    <name evidence="2" type="ORF">Xhom_04848</name>
</gene>
<reference evidence="2 3" key="2">
    <citation type="journal article" date="2017" name="Nat. Microbiol.">
        <title>Natural product diversity associated with the nematode symbionts Photorhabdus and Xenorhabdus.</title>
        <authorList>
            <person name="Tobias N.J."/>
            <person name="Wolff H."/>
            <person name="Djahanschiri B."/>
            <person name="Grundmann F."/>
            <person name="Kronenwerth M."/>
            <person name="Shi Y.M."/>
            <person name="Simonyi S."/>
            <person name="Grun P."/>
            <person name="Shapiro-Ilan D."/>
            <person name="Pidot S.J."/>
            <person name="Stinear T.P."/>
            <person name="Ebersberger I."/>
            <person name="Bode H.B."/>
        </authorList>
    </citation>
    <scope>NUCLEOTIDE SEQUENCE [LARGE SCALE GENOMIC DNA]</scope>
    <source>
        <strain evidence="2 3">DSM 17903</strain>
    </source>
</reference>
<dbReference type="EMBL" id="KX517799">
    <property type="protein sequence ID" value="ARD69731.1"/>
    <property type="molecule type" value="Genomic_DNA"/>
</dbReference>
<dbReference type="PANTHER" id="PTHR35370">
    <property type="entry name" value="CYTOPLASMIC PROTEIN-RELATED-RELATED"/>
    <property type="match status" value="1"/>
</dbReference>
<sequence>MKNTKESLYLTELAYMRERAKLMAADFPHLADFLNTSHDPDVERLLEGFALLSSNLRSTIEDSYPEITHEMLGRIWPHALRPVPPTTIIQFTPHKDIHQGGVDIPRETPVTAAEGEQVLRFCTCRPLHIEPVIVLDRQIQKTREHSEIILTLRQTGEVSSGWKVGLLQFFLGTDRERTAQLSLWLERHLGDIFLRTQTTDRRKKTRIQPVVWM</sequence>
<dbReference type="EMBL" id="NJAI01000015">
    <property type="protein sequence ID" value="PHM51650.1"/>
    <property type="molecule type" value="Genomic_DNA"/>
</dbReference>
<name>A0A1V0M4D6_XENHO</name>
<dbReference type="Proteomes" id="UP000225433">
    <property type="component" value="Unassembled WGS sequence"/>
</dbReference>
<geneLocation type="plasmid" evidence="1">
    <name>unnamed2</name>
</geneLocation>
<proteinExistence type="predicted"/>
<dbReference type="AlphaFoldDB" id="A0A1V0M4D6"/>
<reference evidence="1" key="1">
    <citation type="journal article" date="2017" name="J. Invertebr. Pathol.">
        <title>Identification and bacterial characteristics of Xenorhabdus hominickii ANU101 from an entomopathogenic nematode, Steinernema monticolum.</title>
        <authorList>
            <person name="Park Y."/>
            <person name="Kang S."/>
            <person name="Sadekuzzaman M."/>
            <person name="Kim H."/>
            <person name="Jung J.K."/>
            <person name="Kim Y."/>
        </authorList>
    </citation>
    <scope>NUCLEOTIDE SEQUENCE</scope>
    <source>
        <strain evidence="1">ANU101</strain>
        <plasmid evidence="1">unnamed2</plasmid>
    </source>
</reference>
<evidence type="ECO:0000313" key="2">
    <source>
        <dbReference type="EMBL" id="PHM51650.1"/>
    </source>
</evidence>
<organism evidence="1">
    <name type="scientific">Xenorhabdus hominickii</name>
    <dbReference type="NCBI Taxonomy" id="351679"/>
    <lineage>
        <taxon>Bacteria</taxon>
        <taxon>Pseudomonadati</taxon>
        <taxon>Pseudomonadota</taxon>
        <taxon>Gammaproteobacteria</taxon>
        <taxon>Enterobacterales</taxon>
        <taxon>Morganellaceae</taxon>
        <taxon>Xenorhabdus</taxon>
    </lineage>
</organism>
<keyword evidence="1" id="KW-0614">Plasmid</keyword>
<accession>A0A1V0M4D6</accession>
<protein>
    <submittedName>
        <fullName evidence="2">Type VI secretion system protein VasA</fullName>
    </submittedName>
</protein>
<evidence type="ECO:0000313" key="3">
    <source>
        <dbReference type="Proteomes" id="UP000225433"/>
    </source>
</evidence>
<dbReference type="Pfam" id="PF05947">
    <property type="entry name" value="T6SS_TssF"/>
    <property type="match status" value="1"/>
</dbReference>